<accession>A0ABQ3UX15</accession>
<gene>
    <name evidence="2" type="ORF">KSB_55820</name>
</gene>
<keyword evidence="3" id="KW-1185">Reference proteome</keyword>
<dbReference type="EMBL" id="BNJG01000002">
    <property type="protein sequence ID" value="GHO57107.1"/>
    <property type="molecule type" value="Genomic_DNA"/>
</dbReference>
<dbReference type="Pfam" id="PF13751">
    <property type="entry name" value="DDE_Tnp_1_6"/>
    <property type="match status" value="1"/>
</dbReference>
<organism evidence="2 3">
    <name type="scientific">Ktedonobacter robiniae</name>
    <dbReference type="NCBI Taxonomy" id="2778365"/>
    <lineage>
        <taxon>Bacteria</taxon>
        <taxon>Bacillati</taxon>
        <taxon>Chloroflexota</taxon>
        <taxon>Ktedonobacteria</taxon>
        <taxon>Ktedonobacterales</taxon>
        <taxon>Ktedonobacteraceae</taxon>
        <taxon>Ktedonobacter</taxon>
    </lineage>
</organism>
<protein>
    <recommendedName>
        <fullName evidence="1">Transposase DDE domain-containing protein</fullName>
    </recommendedName>
</protein>
<sequence>MWNIRLSLGHTMQGKELREMEWSPAKECPPQVSSTDQLPDAYGPWQWARDSGRGQIPASAFTLYNEVSLRCPTGATLWLSEVRQENAYTQRAVYVAQLDDCRLCPLREQCLARGAKGNRARRVSAVRHLLPAPSLVEPQTGILAATRWVDIAGRALRRTWTAHWRDQYVEILPLVESPQHIPPPPRSPRAVRSHDRWSWSDRLARNAWFGPPHVRITVAGVPAFLTTHH</sequence>
<evidence type="ECO:0000313" key="2">
    <source>
        <dbReference type="EMBL" id="GHO57107.1"/>
    </source>
</evidence>
<feature type="domain" description="Transposase DDE" evidence="1">
    <location>
        <begin position="71"/>
        <end position="123"/>
    </location>
</feature>
<dbReference type="InterPro" id="IPR025668">
    <property type="entry name" value="Tnp_DDE_dom"/>
</dbReference>
<comment type="caution">
    <text evidence="2">The sequence shown here is derived from an EMBL/GenBank/DDBJ whole genome shotgun (WGS) entry which is preliminary data.</text>
</comment>
<evidence type="ECO:0000313" key="3">
    <source>
        <dbReference type="Proteomes" id="UP000654345"/>
    </source>
</evidence>
<proteinExistence type="predicted"/>
<dbReference type="Proteomes" id="UP000654345">
    <property type="component" value="Unassembled WGS sequence"/>
</dbReference>
<evidence type="ECO:0000259" key="1">
    <source>
        <dbReference type="Pfam" id="PF13751"/>
    </source>
</evidence>
<name>A0ABQ3UX15_9CHLR</name>
<reference evidence="2 3" key="1">
    <citation type="journal article" date="2021" name="Int. J. Syst. Evol. Microbiol.">
        <title>Reticulibacter mediterranei gen. nov., sp. nov., within the new family Reticulibacteraceae fam. nov., and Ktedonospora formicarum gen. nov., sp. nov., Ktedonobacter robiniae sp. nov., Dictyobacter formicarum sp. nov. and Dictyobacter arantiisoli sp. nov., belonging to the class Ktedonobacteria.</title>
        <authorList>
            <person name="Yabe S."/>
            <person name="Zheng Y."/>
            <person name="Wang C.M."/>
            <person name="Sakai Y."/>
            <person name="Abe K."/>
            <person name="Yokota A."/>
            <person name="Donadio S."/>
            <person name="Cavaletti L."/>
            <person name="Monciardini P."/>
        </authorList>
    </citation>
    <scope>NUCLEOTIDE SEQUENCE [LARGE SCALE GENOMIC DNA]</scope>
    <source>
        <strain evidence="2 3">SOSP1-30</strain>
    </source>
</reference>